<dbReference type="Proteomes" id="UP000799428">
    <property type="component" value="Unassembled WGS sequence"/>
</dbReference>
<protein>
    <submittedName>
        <fullName evidence="1">Uncharacterized protein</fullName>
    </submittedName>
</protein>
<name>A0A6G1KLB6_9PLEO</name>
<keyword evidence="2" id="KW-1185">Reference proteome</keyword>
<dbReference type="AlphaFoldDB" id="A0A6G1KLB6"/>
<organism evidence="1 2">
    <name type="scientific">Pleomassaria siparia CBS 279.74</name>
    <dbReference type="NCBI Taxonomy" id="1314801"/>
    <lineage>
        <taxon>Eukaryota</taxon>
        <taxon>Fungi</taxon>
        <taxon>Dikarya</taxon>
        <taxon>Ascomycota</taxon>
        <taxon>Pezizomycotina</taxon>
        <taxon>Dothideomycetes</taxon>
        <taxon>Pleosporomycetidae</taxon>
        <taxon>Pleosporales</taxon>
        <taxon>Pleomassariaceae</taxon>
        <taxon>Pleomassaria</taxon>
    </lineage>
</organism>
<sequence length="92" mass="10450">MTCACHPPQPRSLRITPQLVLYLPPNALKVALTYITRHARLSSSRLNIHSSLRSTSSRCAFIHMESLQLLTVCCWIWRGVARRGALAFEFEV</sequence>
<evidence type="ECO:0000313" key="1">
    <source>
        <dbReference type="EMBL" id="KAF2713272.1"/>
    </source>
</evidence>
<reference evidence="1" key="1">
    <citation type="journal article" date="2020" name="Stud. Mycol.">
        <title>101 Dothideomycetes genomes: a test case for predicting lifestyles and emergence of pathogens.</title>
        <authorList>
            <person name="Haridas S."/>
            <person name="Albert R."/>
            <person name="Binder M."/>
            <person name="Bloem J."/>
            <person name="Labutti K."/>
            <person name="Salamov A."/>
            <person name="Andreopoulos B."/>
            <person name="Baker S."/>
            <person name="Barry K."/>
            <person name="Bills G."/>
            <person name="Bluhm B."/>
            <person name="Cannon C."/>
            <person name="Castanera R."/>
            <person name="Culley D."/>
            <person name="Daum C."/>
            <person name="Ezra D."/>
            <person name="Gonzalez J."/>
            <person name="Henrissat B."/>
            <person name="Kuo A."/>
            <person name="Liang C."/>
            <person name="Lipzen A."/>
            <person name="Lutzoni F."/>
            <person name="Magnuson J."/>
            <person name="Mondo S."/>
            <person name="Nolan M."/>
            <person name="Ohm R."/>
            <person name="Pangilinan J."/>
            <person name="Park H.-J."/>
            <person name="Ramirez L."/>
            <person name="Alfaro M."/>
            <person name="Sun H."/>
            <person name="Tritt A."/>
            <person name="Yoshinaga Y."/>
            <person name="Zwiers L.-H."/>
            <person name="Turgeon B."/>
            <person name="Goodwin S."/>
            <person name="Spatafora J."/>
            <person name="Crous P."/>
            <person name="Grigoriev I."/>
        </authorList>
    </citation>
    <scope>NUCLEOTIDE SEQUENCE</scope>
    <source>
        <strain evidence="1">CBS 279.74</strain>
    </source>
</reference>
<proteinExistence type="predicted"/>
<evidence type="ECO:0000313" key="2">
    <source>
        <dbReference type="Proteomes" id="UP000799428"/>
    </source>
</evidence>
<accession>A0A6G1KLB6</accession>
<dbReference type="EMBL" id="MU005765">
    <property type="protein sequence ID" value="KAF2713272.1"/>
    <property type="molecule type" value="Genomic_DNA"/>
</dbReference>
<gene>
    <name evidence="1" type="ORF">K504DRAFT_134417</name>
</gene>